<keyword evidence="1" id="KW-0732">Signal</keyword>
<accession>A0A5S5C7A1</accession>
<dbReference type="OrthoDB" id="1163222at2"/>
<keyword evidence="3" id="KW-1185">Reference proteome</keyword>
<organism evidence="2 3">
    <name type="scientific">Aquimarina intermedia</name>
    <dbReference type="NCBI Taxonomy" id="350814"/>
    <lineage>
        <taxon>Bacteria</taxon>
        <taxon>Pseudomonadati</taxon>
        <taxon>Bacteroidota</taxon>
        <taxon>Flavobacteriia</taxon>
        <taxon>Flavobacteriales</taxon>
        <taxon>Flavobacteriaceae</taxon>
        <taxon>Aquimarina</taxon>
    </lineage>
</organism>
<proteinExistence type="predicted"/>
<dbReference type="EMBL" id="VNHU01000003">
    <property type="protein sequence ID" value="TYP75301.1"/>
    <property type="molecule type" value="Genomic_DNA"/>
</dbReference>
<evidence type="ECO:0008006" key="4">
    <source>
        <dbReference type="Google" id="ProtNLM"/>
    </source>
</evidence>
<sequence>MNKIVLLVVTLIMTTSFAAIGNNPIEETTVTYNGQSDKAYYFTNKETGKVMEITFVSKKAISKFDLSAKENIGKTFLITYEKDQIEVSNPNNPSDAEVKQYKHRLILTDIKAVE</sequence>
<evidence type="ECO:0000256" key="1">
    <source>
        <dbReference type="SAM" id="SignalP"/>
    </source>
</evidence>
<name>A0A5S5C7A1_9FLAO</name>
<gene>
    <name evidence="2" type="ORF">BD809_103365</name>
</gene>
<dbReference type="RefSeq" id="WP_148782284.1">
    <property type="nucleotide sequence ID" value="NZ_VNHU01000003.1"/>
</dbReference>
<dbReference type="Proteomes" id="UP000324376">
    <property type="component" value="Unassembled WGS sequence"/>
</dbReference>
<dbReference type="AlphaFoldDB" id="A0A5S5C7A1"/>
<protein>
    <recommendedName>
        <fullName evidence="4">NlpE-like protein</fullName>
    </recommendedName>
</protein>
<feature type="signal peptide" evidence="1">
    <location>
        <begin position="1"/>
        <end position="18"/>
    </location>
</feature>
<feature type="chain" id="PRO_5024277818" description="NlpE-like protein" evidence="1">
    <location>
        <begin position="19"/>
        <end position="114"/>
    </location>
</feature>
<evidence type="ECO:0000313" key="3">
    <source>
        <dbReference type="Proteomes" id="UP000324376"/>
    </source>
</evidence>
<evidence type="ECO:0000313" key="2">
    <source>
        <dbReference type="EMBL" id="TYP75301.1"/>
    </source>
</evidence>
<reference evidence="2 3" key="1">
    <citation type="submission" date="2019-07" db="EMBL/GenBank/DDBJ databases">
        <title>Genomic Encyclopedia of Archaeal and Bacterial Type Strains, Phase II (KMG-II): from individual species to whole genera.</title>
        <authorList>
            <person name="Goeker M."/>
        </authorList>
    </citation>
    <scope>NUCLEOTIDE SEQUENCE [LARGE SCALE GENOMIC DNA]</scope>
    <source>
        <strain evidence="2 3">DSM 17527</strain>
    </source>
</reference>
<comment type="caution">
    <text evidence="2">The sequence shown here is derived from an EMBL/GenBank/DDBJ whole genome shotgun (WGS) entry which is preliminary data.</text>
</comment>